<comment type="similarity">
    <text evidence="2">Belongs to the metallo-beta-lactamase superfamily.</text>
</comment>
<feature type="region of interest" description="Disordered" evidence="6">
    <location>
        <begin position="320"/>
        <end position="348"/>
    </location>
</feature>
<feature type="compositionally biased region" description="Basic and acidic residues" evidence="6">
    <location>
        <begin position="613"/>
        <end position="635"/>
    </location>
</feature>
<dbReference type="STRING" id="329046.A0A1Y2AQZ5"/>
<feature type="compositionally biased region" description="Low complexity" evidence="6">
    <location>
        <begin position="325"/>
        <end position="334"/>
    </location>
</feature>
<gene>
    <name evidence="7" type="ORF">BCR33DRAFT_860179</name>
</gene>
<keyword evidence="8" id="KW-1185">Reference proteome</keyword>
<dbReference type="GO" id="GO:0046872">
    <property type="term" value="F:metal ion binding"/>
    <property type="evidence" value="ECO:0007669"/>
    <property type="project" value="UniProtKB-KW"/>
</dbReference>
<name>A0A1Y2AQZ5_9FUNG</name>
<dbReference type="EMBL" id="MCGO01000140">
    <property type="protein sequence ID" value="ORY24647.1"/>
    <property type="molecule type" value="Genomic_DNA"/>
</dbReference>
<dbReference type="SUPFAM" id="SSF56281">
    <property type="entry name" value="Metallo-hydrolase/oxidoreductase"/>
    <property type="match status" value="1"/>
</dbReference>
<dbReference type="OrthoDB" id="10250730at2759"/>
<evidence type="ECO:0000313" key="7">
    <source>
        <dbReference type="EMBL" id="ORY24647.1"/>
    </source>
</evidence>
<dbReference type="InterPro" id="IPR036866">
    <property type="entry name" value="RibonucZ/Hydroxyglut_hydro"/>
</dbReference>
<dbReference type="PANTHER" id="PTHR42978">
    <property type="entry name" value="QUORUM-QUENCHING LACTONASE YTNP-RELATED-RELATED"/>
    <property type="match status" value="1"/>
</dbReference>
<evidence type="ECO:0000256" key="3">
    <source>
        <dbReference type="ARBA" id="ARBA00022723"/>
    </source>
</evidence>
<keyword evidence="4" id="KW-0378">Hydrolase</keyword>
<comment type="caution">
    <text evidence="7">The sequence shown here is derived from an EMBL/GenBank/DDBJ whole genome shotgun (WGS) entry which is preliminary data.</text>
</comment>
<evidence type="ECO:0000313" key="8">
    <source>
        <dbReference type="Proteomes" id="UP000193642"/>
    </source>
</evidence>
<dbReference type="AlphaFoldDB" id="A0A1Y2AQZ5"/>
<keyword evidence="3" id="KW-0479">Metal-binding</keyword>
<proteinExistence type="inferred from homology"/>
<evidence type="ECO:0000256" key="4">
    <source>
        <dbReference type="ARBA" id="ARBA00022801"/>
    </source>
</evidence>
<evidence type="ECO:0000256" key="5">
    <source>
        <dbReference type="ARBA" id="ARBA00022833"/>
    </source>
</evidence>
<dbReference type="GO" id="GO:0016787">
    <property type="term" value="F:hydrolase activity"/>
    <property type="evidence" value="ECO:0007669"/>
    <property type="project" value="UniProtKB-KW"/>
</dbReference>
<organism evidence="7 8">
    <name type="scientific">Rhizoclosmatium globosum</name>
    <dbReference type="NCBI Taxonomy" id="329046"/>
    <lineage>
        <taxon>Eukaryota</taxon>
        <taxon>Fungi</taxon>
        <taxon>Fungi incertae sedis</taxon>
        <taxon>Chytridiomycota</taxon>
        <taxon>Chytridiomycota incertae sedis</taxon>
        <taxon>Chytridiomycetes</taxon>
        <taxon>Chytridiales</taxon>
        <taxon>Chytriomycetaceae</taxon>
        <taxon>Rhizoclosmatium</taxon>
    </lineage>
</organism>
<evidence type="ECO:0000256" key="6">
    <source>
        <dbReference type="SAM" id="MobiDB-lite"/>
    </source>
</evidence>
<reference evidence="7 8" key="1">
    <citation type="submission" date="2016-07" db="EMBL/GenBank/DDBJ databases">
        <title>Pervasive Adenine N6-methylation of Active Genes in Fungi.</title>
        <authorList>
            <consortium name="DOE Joint Genome Institute"/>
            <person name="Mondo S.J."/>
            <person name="Dannebaum R.O."/>
            <person name="Kuo R.C."/>
            <person name="Labutti K."/>
            <person name="Haridas S."/>
            <person name="Kuo A."/>
            <person name="Salamov A."/>
            <person name="Ahrendt S.R."/>
            <person name="Lipzen A."/>
            <person name="Sullivan W."/>
            <person name="Andreopoulos W.B."/>
            <person name="Clum A."/>
            <person name="Lindquist E."/>
            <person name="Daum C."/>
            <person name="Ramamoorthy G.K."/>
            <person name="Gryganskyi A."/>
            <person name="Culley D."/>
            <person name="Magnuson J.K."/>
            <person name="James T.Y."/>
            <person name="O'Malley M.A."/>
            <person name="Stajich J.E."/>
            <person name="Spatafora J.W."/>
            <person name="Visel A."/>
            <person name="Grigoriev I.V."/>
        </authorList>
    </citation>
    <scope>NUCLEOTIDE SEQUENCE [LARGE SCALE GENOMIC DNA]</scope>
    <source>
        <strain evidence="7 8">JEL800</strain>
    </source>
</reference>
<evidence type="ECO:0000256" key="1">
    <source>
        <dbReference type="ARBA" id="ARBA00001947"/>
    </source>
</evidence>
<comment type="cofactor">
    <cofactor evidence="1">
        <name>Zn(2+)</name>
        <dbReference type="ChEBI" id="CHEBI:29105"/>
    </cofactor>
</comment>
<dbReference type="Proteomes" id="UP000193642">
    <property type="component" value="Unassembled WGS sequence"/>
</dbReference>
<feature type="region of interest" description="Disordered" evidence="6">
    <location>
        <begin position="236"/>
        <end position="286"/>
    </location>
</feature>
<keyword evidence="5" id="KW-0862">Zinc</keyword>
<protein>
    <submittedName>
        <fullName evidence="7">Uncharacterized protein</fullName>
    </submittedName>
</protein>
<accession>A0A1Y2AQZ5</accession>
<dbReference type="InterPro" id="IPR051013">
    <property type="entry name" value="MBL_superfamily_lactonases"/>
</dbReference>
<evidence type="ECO:0000256" key="2">
    <source>
        <dbReference type="ARBA" id="ARBA00007749"/>
    </source>
</evidence>
<feature type="region of interest" description="Disordered" evidence="6">
    <location>
        <begin position="609"/>
        <end position="635"/>
    </location>
</feature>
<dbReference type="Gene3D" id="3.60.15.10">
    <property type="entry name" value="Ribonuclease Z/Hydroxyacylglutathione hydrolase-like"/>
    <property type="match status" value="2"/>
</dbReference>
<dbReference type="PANTHER" id="PTHR42978:SF2">
    <property type="entry name" value="102 KBASES UNSTABLE REGION: FROM 1 TO 119443"/>
    <property type="match status" value="1"/>
</dbReference>
<sequence length="635" mass="70310">MDITKRSPPIAGHIDPHSLPFTPLPLPTSSSAWVKVSILINGRFSANPQLFVLKQDTKENHELDDEWWAYPVFCFLVEKQLPNGKTERTLFDLGIRKDRHNFSPNTSNTVIPYFPPTDCPDIVESLSHGSLTTNDIDTVILSHDHFDHVGDPSLFPPTTTFIIGDFTNPGAEESLMKALEDFATPVETEFEVEERGRSRMKLSPSRESGMLEYGQIMKRSSSMGVMMERAYTTTWVERGPAGGRGVSPTQAEAIKEEDEESGHSRSRRGSADRGRASVSGGAGGVHSVLSNIQTASTGDGKSVIFEDDSQTAMWGGIHRGRRSVSHQPSSQRSSASEHSKDSGVGTKTRNSIVNKISNFQEAFKTTLLNVVAETLSATLKPKRLPWKKLLLDPTVKWQPLGSFDRAYDYYGDGSFWLIDAPGHCQGHIMALARTTINPPTYILFASDSAHAKCLYSPCPPMPESPDPRHLVGLYADGYKVFPDVSLEEQTMSVHDNLPEAYNTIARLSRMDLLDNVFIIAAHETDVERVVKLFPESANDWLVKGWKQGVKDEVSYELRYGTKSRMFNVDSGVVSSPPVNDASISDEEDEELVVNLGDILKSPIERTGSCSSKRKVDMRDKVSDKGSKTERVVTVE</sequence>